<dbReference type="Proteomes" id="UP000268162">
    <property type="component" value="Unassembled WGS sequence"/>
</dbReference>
<evidence type="ECO:0000313" key="2">
    <source>
        <dbReference type="EMBL" id="RKP38900.1"/>
    </source>
</evidence>
<proteinExistence type="predicted"/>
<feature type="transmembrane region" description="Helical" evidence="1">
    <location>
        <begin position="149"/>
        <end position="167"/>
    </location>
</feature>
<dbReference type="EMBL" id="ML002319">
    <property type="protein sequence ID" value="RKP38900.1"/>
    <property type="molecule type" value="Genomic_DNA"/>
</dbReference>
<name>A0A4Q0A186_9FUNG</name>
<feature type="transmembrane region" description="Helical" evidence="1">
    <location>
        <begin position="92"/>
        <end position="111"/>
    </location>
</feature>
<organism evidence="2 3">
    <name type="scientific">Dimargaris cristalligena</name>
    <dbReference type="NCBI Taxonomy" id="215637"/>
    <lineage>
        <taxon>Eukaryota</taxon>
        <taxon>Fungi</taxon>
        <taxon>Fungi incertae sedis</taxon>
        <taxon>Zoopagomycota</taxon>
        <taxon>Kickxellomycotina</taxon>
        <taxon>Dimargaritomycetes</taxon>
        <taxon>Dimargaritales</taxon>
        <taxon>Dimargaritaceae</taxon>
        <taxon>Dimargaris</taxon>
    </lineage>
</organism>
<keyword evidence="1" id="KW-1133">Transmembrane helix</keyword>
<dbReference type="AlphaFoldDB" id="A0A4Q0A186"/>
<keyword evidence="1" id="KW-0472">Membrane</keyword>
<reference evidence="3" key="1">
    <citation type="journal article" date="2018" name="Nat. Microbiol.">
        <title>Leveraging single-cell genomics to expand the fungal tree of life.</title>
        <authorList>
            <person name="Ahrendt S.R."/>
            <person name="Quandt C.A."/>
            <person name="Ciobanu D."/>
            <person name="Clum A."/>
            <person name="Salamov A."/>
            <person name="Andreopoulos B."/>
            <person name="Cheng J.F."/>
            <person name="Woyke T."/>
            <person name="Pelin A."/>
            <person name="Henrissat B."/>
            <person name="Reynolds N.K."/>
            <person name="Benny G.L."/>
            <person name="Smith M.E."/>
            <person name="James T.Y."/>
            <person name="Grigoriev I.V."/>
        </authorList>
    </citation>
    <scope>NUCLEOTIDE SEQUENCE [LARGE SCALE GENOMIC DNA]</scope>
    <source>
        <strain evidence="3">RSA 468</strain>
    </source>
</reference>
<evidence type="ECO:0000313" key="3">
    <source>
        <dbReference type="Proteomes" id="UP000268162"/>
    </source>
</evidence>
<keyword evidence="3" id="KW-1185">Reference proteome</keyword>
<gene>
    <name evidence="2" type="ORF">BJ085DRAFT_33170</name>
</gene>
<accession>A0A4Q0A186</accession>
<keyword evidence="1" id="KW-0812">Transmembrane</keyword>
<evidence type="ECO:0000256" key="1">
    <source>
        <dbReference type="SAM" id="Phobius"/>
    </source>
</evidence>
<sequence length="214" mass="24592">MRNRQKSTEIIKTKTTMILTPVRAESTPEELELARIRGRMRSAALFGAVTHFFFMLRSNPDNRYATLQNFVEMLLCYIGYKGVLEYQPTLVLIYIIYYLGDIVASGVSQAMELNTLLANVTLRDFICTVVGNIFEPQITEKMCLDNFDYVADLAMVLLLMVTAFRFYKSLDTFKFYKYCQTSHKELPADPEDDLLSRAFHVAPNALVFGNKKFI</sequence>
<protein>
    <submittedName>
        <fullName evidence="2">Uncharacterized protein</fullName>
    </submittedName>
</protein>